<name>A0A345ARK4_9CAUD</name>
<protein>
    <submittedName>
        <fullName evidence="1">Uncharacterized protein</fullName>
    </submittedName>
</protein>
<sequence>MEEKLTKEADVLICVLYKNYLEKRNSGISKDQARIFGSSRDIQSKLLQKWAPEDVDETCWELNNFNIVYCMGADDIAFIVQLTNFGIVYMENRFKDRVESILDYLTKFKNLIPFV</sequence>
<keyword evidence="2" id="KW-1185">Reference proteome</keyword>
<accession>A0A345ARK4</accession>
<evidence type="ECO:0000313" key="2">
    <source>
        <dbReference type="Proteomes" id="UP000255890"/>
    </source>
</evidence>
<proteinExistence type="predicted"/>
<organism evidence="1 2">
    <name type="scientific">Paenibacillus phage Wanderer</name>
    <dbReference type="NCBI Taxonomy" id="2249779"/>
    <lineage>
        <taxon>Viruses</taxon>
        <taxon>Duplodnaviria</taxon>
        <taxon>Heunggongvirae</taxon>
        <taxon>Uroviricota</taxon>
        <taxon>Caudoviricetes</taxon>
        <taxon>Gochnauervirinae</taxon>
        <taxon>Wanderervirus</taxon>
        <taxon>Wanderervirus wanderer</taxon>
    </lineage>
</organism>
<dbReference type="EMBL" id="MH431930">
    <property type="protein sequence ID" value="AXF39458.1"/>
    <property type="molecule type" value="Genomic_DNA"/>
</dbReference>
<reference evidence="2" key="1">
    <citation type="submission" date="2018-06" db="EMBL/GenBank/DDBJ databases">
        <authorList>
            <person name="Merrill B.D."/>
            <person name="Payne A.M."/>
            <person name="Hilton J.A."/>
            <person name="Ward A.T."/>
            <person name="Fajardo C.P."/>
            <person name="Velez K."/>
            <person name="Hope S."/>
            <person name="Tsourkas P.K."/>
        </authorList>
    </citation>
    <scope>NUCLEOTIDE SEQUENCE [LARGE SCALE GENOMIC DNA]</scope>
</reference>
<dbReference type="Proteomes" id="UP000255890">
    <property type="component" value="Segment"/>
</dbReference>
<evidence type="ECO:0000313" key="1">
    <source>
        <dbReference type="EMBL" id="AXF39458.1"/>
    </source>
</evidence>
<gene>
    <name evidence="1" type="ORF">WANDERER_41</name>
</gene>